<evidence type="ECO:0000259" key="10">
    <source>
        <dbReference type="PROSITE" id="PS51030"/>
    </source>
</evidence>
<evidence type="ECO:0000256" key="9">
    <source>
        <dbReference type="ARBA" id="ARBA00023242"/>
    </source>
</evidence>
<evidence type="ECO:0000256" key="6">
    <source>
        <dbReference type="ARBA" id="ARBA00023125"/>
    </source>
</evidence>
<dbReference type="STRING" id="6290.A0A0N4XB46"/>
<name>A0A0N4XB46_HAEPC</name>
<evidence type="ECO:0000256" key="4">
    <source>
        <dbReference type="ARBA" id="ARBA00022833"/>
    </source>
</evidence>
<dbReference type="Proteomes" id="UP000268014">
    <property type="component" value="Unassembled WGS sequence"/>
</dbReference>
<evidence type="ECO:0000256" key="8">
    <source>
        <dbReference type="ARBA" id="ARBA00023170"/>
    </source>
</evidence>
<evidence type="ECO:0000313" key="13">
    <source>
        <dbReference type="WBParaSite" id="HPLM_0002159101-mRNA-1"/>
    </source>
</evidence>
<dbReference type="PROSITE" id="PS51030">
    <property type="entry name" value="NUCLEAR_REC_DBD_2"/>
    <property type="match status" value="1"/>
</dbReference>
<keyword evidence="12" id="KW-1185">Reference proteome</keyword>
<keyword evidence="3" id="KW-0863">Zinc-finger</keyword>
<dbReference type="PANTHER" id="PTHR24083">
    <property type="entry name" value="NUCLEAR HORMONE RECEPTOR"/>
    <property type="match status" value="1"/>
</dbReference>
<gene>
    <name evidence="11" type="ORF">HPLM_LOCUS21580</name>
</gene>
<keyword evidence="8" id="KW-0675">Receptor</keyword>
<dbReference type="InterPro" id="IPR001628">
    <property type="entry name" value="Znf_hrmn_rcpt"/>
</dbReference>
<keyword evidence="2" id="KW-0479">Metal-binding</keyword>
<dbReference type="InterPro" id="IPR013088">
    <property type="entry name" value="Znf_NHR/GATA"/>
</dbReference>
<reference evidence="11 12" key="2">
    <citation type="submission" date="2018-11" db="EMBL/GenBank/DDBJ databases">
        <authorList>
            <consortium name="Pathogen Informatics"/>
        </authorList>
    </citation>
    <scope>NUCLEOTIDE SEQUENCE [LARGE SCALE GENOMIC DNA]</scope>
    <source>
        <strain evidence="11 12">MHpl1</strain>
    </source>
</reference>
<dbReference type="Gene3D" id="3.30.50.10">
    <property type="entry name" value="Erythroid Transcription Factor GATA-1, subunit A"/>
    <property type="match status" value="1"/>
</dbReference>
<keyword evidence="9" id="KW-0539">Nucleus</keyword>
<dbReference type="GO" id="GO:0003700">
    <property type="term" value="F:DNA-binding transcription factor activity"/>
    <property type="evidence" value="ECO:0007669"/>
    <property type="project" value="InterPro"/>
</dbReference>
<dbReference type="EMBL" id="UZAF01023677">
    <property type="protein sequence ID" value="VDO90858.1"/>
    <property type="molecule type" value="Genomic_DNA"/>
</dbReference>
<evidence type="ECO:0000256" key="2">
    <source>
        <dbReference type="ARBA" id="ARBA00022723"/>
    </source>
</evidence>
<reference evidence="13" key="1">
    <citation type="submission" date="2017-02" db="UniProtKB">
        <authorList>
            <consortium name="WormBaseParasite"/>
        </authorList>
    </citation>
    <scope>IDENTIFICATION</scope>
</reference>
<accession>A0A0N4XB46</accession>
<keyword evidence="6" id="KW-0238">DNA-binding</keyword>
<dbReference type="GO" id="GO:0043565">
    <property type="term" value="F:sequence-specific DNA binding"/>
    <property type="evidence" value="ECO:0007669"/>
    <property type="project" value="InterPro"/>
</dbReference>
<dbReference type="InterPro" id="IPR050274">
    <property type="entry name" value="Nuclear_hormone_rcpt_NR2"/>
</dbReference>
<dbReference type="WBParaSite" id="HPLM_0002159101-mRNA-1">
    <property type="protein sequence ID" value="HPLM_0002159101-mRNA-1"/>
    <property type="gene ID" value="HPLM_0002159101"/>
</dbReference>
<proteinExistence type="inferred from homology"/>
<dbReference type="Pfam" id="PF00105">
    <property type="entry name" value="zf-C4"/>
    <property type="match status" value="1"/>
</dbReference>
<sequence length="157" mass="17550">MSRENQRTCSGKLAFSFTSGRNSVATVPCQVCGDRSYGRHYGQWTCDGCSCFFKRSIRKSILYTCISGQNDCVIDKARRNWCPSCRLAKCFRLNMNSKAVQGERGPRSAASTLLQRSAFRRDKLRGSSKNYSSNTCRSVVGKDRCIAVVWGPAFVCL</sequence>
<organism evidence="13">
    <name type="scientific">Haemonchus placei</name>
    <name type="common">Barber's pole worm</name>
    <dbReference type="NCBI Taxonomy" id="6290"/>
    <lineage>
        <taxon>Eukaryota</taxon>
        <taxon>Metazoa</taxon>
        <taxon>Ecdysozoa</taxon>
        <taxon>Nematoda</taxon>
        <taxon>Chromadorea</taxon>
        <taxon>Rhabditida</taxon>
        <taxon>Rhabditina</taxon>
        <taxon>Rhabditomorpha</taxon>
        <taxon>Strongyloidea</taxon>
        <taxon>Trichostrongylidae</taxon>
        <taxon>Haemonchus</taxon>
    </lineage>
</organism>
<keyword evidence="5" id="KW-0805">Transcription regulation</keyword>
<dbReference type="OrthoDB" id="5771769at2759"/>
<evidence type="ECO:0000256" key="1">
    <source>
        <dbReference type="ARBA" id="ARBA00005993"/>
    </source>
</evidence>
<comment type="similarity">
    <text evidence="1">Belongs to the nuclear hormone receptor family.</text>
</comment>
<feature type="domain" description="Nuclear receptor" evidence="10">
    <location>
        <begin position="26"/>
        <end position="102"/>
    </location>
</feature>
<dbReference type="AlphaFoldDB" id="A0A0N4XB46"/>
<dbReference type="PRINTS" id="PR00047">
    <property type="entry name" value="STROIDFINGER"/>
</dbReference>
<protein>
    <submittedName>
        <fullName evidence="13">Nuclear receptor domain-containing protein</fullName>
    </submittedName>
</protein>
<dbReference type="SMART" id="SM00399">
    <property type="entry name" value="ZnF_C4"/>
    <property type="match status" value="1"/>
</dbReference>
<dbReference type="GO" id="GO:0008270">
    <property type="term" value="F:zinc ion binding"/>
    <property type="evidence" value="ECO:0007669"/>
    <property type="project" value="UniProtKB-KW"/>
</dbReference>
<keyword evidence="4" id="KW-0862">Zinc</keyword>
<evidence type="ECO:0000313" key="11">
    <source>
        <dbReference type="EMBL" id="VDO90858.1"/>
    </source>
</evidence>
<keyword evidence="7" id="KW-0804">Transcription</keyword>
<dbReference type="SUPFAM" id="SSF57716">
    <property type="entry name" value="Glucocorticoid receptor-like (DNA-binding domain)"/>
    <property type="match status" value="1"/>
</dbReference>
<evidence type="ECO:0000256" key="5">
    <source>
        <dbReference type="ARBA" id="ARBA00023015"/>
    </source>
</evidence>
<dbReference type="PROSITE" id="PS00031">
    <property type="entry name" value="NUCLEAR_REC_DBD_1"/>
    <property type="match status" value="1"/>
</dbReference>
<evidence type="ECO:0000313" key="12">
    <source>
        <dbReference type="Proteomes" id="UP000268014"/>
    </source>
</evidence>
<evidence type="ECO:0000256" key="7">
    <source>
        <dbReference type="ARBA" id="ARBA00023163"/>
    </source>
</evidence>
<evidence type="ECO:0000256" key="3">
    <source>
        <dbReference type="ARBA" id="ARBA00022771"/>
    </source>
</evidence>